<gene>
    <name evidence="2" type="ORF">CH360_05365</name>
    <name evidence="3" type="ORF">CH373_04945</name>
</gene>
<dbReference type="SUPFAM" id="SSF111126">
    <property type="entry name" value="Ligand-binding domain in the NO signalling and Golgi transport"/>
    <property type="match status" value="1"/>
</dbReference>
<dbReference type="OrthoDB" id="7266652at2"/>
<evidence type="ECO:0000313" key="4">
    <source>
        <dbReference type="Proteomes" id="UP000231962"/>
    </source>
</evidence>
<organism evidence="3 5">
    <name type="scientific">Leptospira perolatii</name>
    <dbReference type="NCBI Taxonomy" id="2023191"/>
    <lineage>
        <taxon>Bacteria</taxon>
        <taxon>Pseudomonadati</taxon>
        <taxon>Spirochaetota</taxon>
        <taxon>Spirochaetia</taxon>
        <taxon>Leptospirales</taxon>
        <taxon>Leptospiraceae</taxon>
        <taxon>Leptospira</taxon>
    </lineage>
</organism>
<dbReference type="EMBL" id="NPDY01000003">
    <property type="protein sequence ID" value="PJZ70424.1"/>
    <property type="molecule type" value="Genomic_DNA"/>
</dbReference>
<protein>
    <recommendedName>
        <fullName evidence="1">Heme NO-binding domain-containing protein</fullName>
    </recommendedName>
</protein>
<evidence type="ECO:0000313" key="3">
    <source>
        <dbReference type="EMBL" id="PJZ74260.1"/>
    </source>
</evidence>
<keyword evidence="4" id="KW-1185">Reference proteome</keyword>
<proteinExistence type="predicted"/>
<sequence>MNGLFFHFFYLFVLGNYQESLLYETMEQNFLPKENSKEKYLLFKSDLISEFHSLVSKISDIKSISEKIILNEFGRFLSTKLYEMSRGSIDPSWNYLQFLENIENTIHEALRNSNSSFNPPILKVTRISDNKVVMSYDSPRRLEYLALGIIQGFSRFFKDKYMVSMSKVDTPNSEISLFEISIANTAETTNAKEHSQNE</sequence>
<dbReference type="AlphaFoldDB" id="A0A2M9ZQA0"/>
<feature type="domain" description="Heme NO-binding" evidence="1">
    <location>
        <begin position="48"/>
        <end position="163"/>
    </location>
</feature>
<dbReference type="Proteomes" id="UP000231962">
    <property type="component" value="Unassembled WGS sequence"/>
</dbReference>
<dbReference type="GO" id="GO:0020037">
    <property type="term" value="F:heme binding"/>
    <property type="evidence" value="ECO:0007669"/>
    <property type="project" value="InterPro"/>
</dbReference>
<reference evidence="4 5" key="1">
    <citation type="submission" date="2017-07" db="EMBL/GenBank/DDBJ databases">
        <title>Leptospira spp. isolated from tropical soils.</title>
        <authorList>
            <person name="Thibeaux R."/>
            <person name="Iraola G."/>
            <person name="Ferres I."/>
            <person name="Bierque E."/>
            <person name="Girault D."/>
            <person name="Soupe-Gilbert M.-E."/>
            <person name="Picardeau M."/>
            <person name="Goarant C."/>
        </authorList>
    </citation>
    <scope>NUCLEOTIDE SEQUENCE [LARGE SCALE GENOMIC DNA]</scope>
    <source>
        <strain evidence="3 5">FH1-B-B1</strain>
        <strain evidence="2 4">FH1-B-C1</strain>
    </source>
</reference>
<evidence type="ECO:0000313" key="2">
    <source>
        <dbReference type="EMBL" id="PJZ70424.1"/>
    </source>
</evidence>
<dbReference type="InterPro" id="IPR038158">
    <property type="entry name" value="H-NOX_domain_sf"/>
</dbReference>
<dbReference type="RefSeq" id="WP_100712993.1">
    <property type="nucleotide sequence ID" value="NZ_NPDY01000003.1"/>
</dbReference>
<accession>A0A2M9ZQA0</accession>
<dbReference type="Gene3D" id="3.90.1520.10">
    <property type="entry name" value="H-NOX domain"/>
    <property type="match status" value="1"/>
</dbReference>
<dbReference type="Proteomes" id="UP000231990">
    <property type="component" value="Unassembled WGS sequence"/>
</dbReference>
<dbReference type="InterPro" id="IPR011644">
    <property type="entry name" value="Heme_NO-bd"/>
</dbReference>
<evidence type="ECO:0000313" key="5">
    <source>
        <dbReference type="Proteomes" id="UP000231990"/>
    </source>
</evidence>
<dbReference type="EMBL" id="NPDZ01000002">
    <property type="protein sequence ID" value="PJZ74260.1"/>
    <property type="molecule type" value="Genomic_DNA"/>
</dbReference>
<dbReference type="Pfam" id="PF07700">
    <property type="entry name" value="HNOB"/>
    <property type="match status" value="1"/>
</dbReference>
<evidence type="ECO:0000259" key="1">
    <source>
        <dbReference type="Pfam" id="PF07700"/>
    </source>
</evidence>
<comment type="caution">
    <text evidence="3">The sequence shown here is derived from an EMBL/GenBank/DDBJ whole genome shotgun (WGS) entry which is preliminary data.</text>
</comment>
<dbReference type="InterPro" id="IPR024096">
    <property type="entry name" value="NO_sig/Golgi_transp_ligand-bd"/>
</dbReference>
<name>A0A2M9ZQA0_9LEPT</name>